<dbReference type="PANTHER" id="PTHR42800">
    <property type="entry name" value="EXOINULINASE INUD (AFU_ORTHOLOGUE AFUA_5G00480)"/>
    <property type="match status" value="1"/>
</dbReference>
<feature type="region of interest" description="Disordered" evidence="5">
    <location>
        <begin position="354"/>
        <end position="373"/>
    </location>
</feature>
<name>A0ABU5T464_9MICC</name>
<dbReference type="InterPro" id="IPR013320">
    <property type="entry name" value="ConA-like_dom_sf"/>
</dbReference>
<dbReference type="PANTHER" id="PTHR42800:SF1">
    <property type="entry name" value="EXOINULINASE INUD (AFU_ORTHOLOGUE AFUA_5G00480)"/>
    <property type="match status" value="1"/>
</dbReference>
<dbReference type="EMBL" id="JAYGGQ010000003">
    <property type="protein sequence ID" value="MEA5454455.1"/>
    <property type="molecule type" value="Genomic_DNA"/>
</dbReference>
<proteinExistence type="inferred from homology"/>
<dbReference type="InterPro" id="IPR013189">
    <property type="entry name" value="Glyco_hydro_32_C"/>
</dbReference>
<dbReference type="SMART" id="SM00640">
    <property type="entry name" value="Glyco_32"/>
    <property type="match status" value="1"/>
</dbReference>
<feature type="domain" description="Glycosyl hydrolase family 32 N-terminal" evidence="6">
    <location>
        <begin position="1"/>
        <end position="180"/>
    </location>
</feature>
<evidence type="ECO:0000259" key="6">
    <source>
        <dbReference type="Pfam" id="PF00251"/>
    </source>
</evidence>
<evidence type="ECO:0000313" key="9">
    <source>
        <dbReference type="Proteomes" id="UP001304769"/>
    </source>
</evidence>
<dbReference type="Gene3D" id="2.115.10.20">
    <property type="entry name" value="Glycosyl hydrolase domain, family 43"/>
    <property type="match status" value="1"/>
</dbReference>
<accession>A0ABU5T464</accession>
<feature type="domain" description="Glycosyl hydrolase family 32 C-terminal" evidence="7">
    <location>
        <begin position="223"/>
        <end position="340"/>
    </location>
</feature>
<evidence type="ECO:0000259" key="7">
    <source>
        <dbReference type="Pfam" id="PF08244"/>
    </source>
</evidence>
<dbReference type="SUPFAM" id="SSF49899">
    <property type="entry name" value="Concanavalin A-like lectins/glucanases"/>
    <property type="match status" value="1"/>
</dbReference>
<dbReference type="Pfam" id="PF00251">
    <property type="entry name" value="Glyco_hydro_32N"/>
    <property type="match status" value="1"/>
</dbReference>
<dbReference type="Proteomes" id="UP001304769">
    <property type="component" value="Unassembled WGS sequence"/>
</dbReference>
<dbReference type="Pfam" id="PF08244">
    <property type="entry name" value="Glyco_hydro_32C"/>
    <property type="match status" value="1"/>
</dbReference>
<comment type="caution">
    <text evidence="8">The sequence shown here is derived from an EMBL/GenBank/DDBJ whole genome shotgun (WGS) entry which is preliminary data.</text>
</comment>
<dbReference type="GO" id="GO:0016787">
    <property type="term" value="F:hydrolase activity"/>
    <property type="evidence" value="ECO:0007669"/>
    <property type="project" value="UniProtKB-KW"/>
</dbReference>
<sequence>RDPKVFRYDSPTGPYWVMVAVEATERKVVLYRSEDLMRWTYLSEFTSAEPVGRIWECPDLFPLPVDGDPENVKWVLIVNLDRETGEGGSAGIFFIGDFDGVAFTPAGGPPSAAADQPEWEWLDHGRDCYATVSFNNTPDDRRILVGWMSNWDYARAVPTSPWRGAMALPREATLHRRGPRVVLRQRAVPGLAPGEPAQALGARDLPEGSLGLGPSGGLEPYLIEAIFDSGTSAEFGLLIREGVDQATRIAYTMERGELVVDRTSAGKGCFSPSFPSTETVAIELVGGRLSLSIYVDASSVEVFAQDGLATITEQIFPSPASTGISAYSVGGTAQLVSLRFTPLASAAVTRLPSDPVPGGTGALGRQSSSAVAD</sequence>
<keyword evidence="2 4" id="KW-0378">Hydrolase</keyword>
<keyword evidence="3 4" id="KW-0326">Glycosidase</keyword>
<dbReference type="Gene3D" id="2.60.120.560">
    <property type="entry name" value="Exo-inulinase, domain 1"/>
    <property type="match status" value="1"/>
</dbReference>
<dbReference type="InterPro" id="IPR023296">
    <property type="entry name" value="Glyco_hydro_beta-prop_sf"/>
</dbReference>
<evidence type="ECO:0000256" key="4">
    <source>
        <dbReference type="RuleBase" id="RU362110"/>
    </source>
</evidence>
<evidence type="ECO:0000313" key="8">
    <source>
        <dbReference type="EMBL" id="MEA5454455.1"/>
    </source>
</evidence>
<comment type="similarity">
    <text evidence="1 4">Belongs to the glycosyl hydrolase 32 family.</text>
</comment>
<evidence type="ECO:0000256" key="5">
    <source>
        <dbReference type="SAM" id="MobiDB-lite"/>
    </source>
</evidence>
<reference evidence="8 9" key="1">
    <citation type="submission" date="2023-12" db="EMBL/GenBank/DDBJ databases">
        <title>Sinomonas terricola sp. nov, isolated from litchi orchard soil in Guangdong, PR China.</title>
        <authorList>
            <person name="Jiaxin W."/>
            <person name="Yang Z."/>
            <person name="Honghui Z."/>
        </authorList>
    </citation>
    <scope>NUCLEOTIDE SEQUENCE [LARGE SCALE GENOMIC DNA]</scope>
    <source>
        <strain evidence="8 9">JGH33</strain>
    </source>
</reference>
<gene>
    <name evidence="8" type="ORF">SPF06_06950</name>
</gene>
<dbReference type="SUPFAM" id="SSF75005">
    <property type="entry name" value="Arabinanase/levansucrase/invertase"/>
    <property type="match status" value="1"/>
</dbReference>
<dbReference type="InterPro" id="IPR001362">
    <property type="entry name" value="Glyco_hydro_32"/>
</dbReference>
<dbReference type="CDD" id="cd18622">
    <property type="entry name" value="GH32_Inu-like"/>
    <property type="match status" value="1"/>
</dbReference>
<feature type="non-terminal residue" evidence="8">
    <location>
        <position position="1"/>
    </location>
</feature>
<dbReference type="InterPro" id="IPR013148">
    <property type="entry name" value="Glyco_hydro_32_N"/>
</dbReference>
<protein>
    <submittedName>
        <fullName evidence="8">Glycoside hydrolase family 32 protein</fullName>
    </submittedName>
</protein>
<evidence type="ECO:0000256" key="1">
    <source>
        <dbReference type="ARBA" id="ARBA00009902"/>
    </source>
</evidence>
<keyword evidence="9" id="KW-1185">Reference proteome</keyword>
<dbReference type="RefSeq" id="WP_323278283.1">
    <property type="nucleotide sequence ID" value="NZ_JAYGGQ010000003.1"/>
</dbReference>
<organism evidence="8 9">
    <name type="scientific">Sinomonas terricola</name>
    <dbReference type="NCBI Taxonomy" id="3110330"/>
    <lineage>
        <taxon>Bacteria</taxon>
        <taxon>Bacillati</taxon>
        <taxon>Actinomycetota</taxon>
        <taxon>Actinomycetes</taxon>
        <taxon>Micrococcales</taxon>
        <taxon>Micrococcaceae</taxon>
        <taxon>Sinomonas</taxon>
    </lineage>
</organism>
<evidence type="ECO:0000256" key="3">
    <source>
        <dbReference type="ARBA" id="ARBA00023295"/>
    </source>
</evidence>
<evidence type="ECO:0000256" key="2">
    <source>
        <dbReference type="ARBA" id="ARBA00022801"/>
    </source>
</evidence>